<dbReference type="PANTHER" id="PTHR30204">
    <property type="entry name" value="REDOX-CYCLING DRUG-SENSING TRANSCRIPTIONAL ACTIVATOR SOXR"/>
    <property type="match status" value="1"/>
</dbReference>
<dbReference type="Gene3D" id="1.10.1660.10">
    <property type="match status" value="1"/>
</dbReference>
<proteinExistence type="predicted"/>
<dbReference type="GO" id="GO:0003700">
    <property type="term" value="F:DNA-binding transcription factor activity"/>
    <property type="evidence" value="ECO:0007669"/>
    <property type="project" value="InterPro"/>
</dbReference>
<accession>D0CE09</accession>
<evidence type="ECO:0000259" key="3">
    <source>
        <dbReference type="PROSITE" id="PS50937"/>
    </source>
</evidence>
<evidence type="ECO:0000256" key="1">
    <source>
        <dbReference type="ARBA" id="ARBA00023125"/>
    </source>
</evidence>
<dbReference type="GO" id="GO:0046872">
    <property type="term" value="F:metal ion binding"/>
    <property type="evidence" value="ECO:0007669"/>
    <property type="project" value="InterPro"/>
</dbReference>
<dbReference type="SMART" id="SM00422">
    <property type="entry name" value="HTH_MERR"/>
    <property type="match status" value="1"/>
</dbReference>
<dbReference type="NCBIfam" id="TIGR02047">
    <property type="entry name" value="CadR-PbrR"/>
    <property type="match status" value="1"/>
</dbReference>
<dbReference type="PANTHER" id="PTHR30204:SF92">
    <property type="entry name" value="HTH-TYPE TRANSCRIPTIONAL REGULATOR ZNTR"/>
    <property type="match status" value="1"/>
</dbReference>
<keyword evidence="2" id="KW-0175">Coiled coil</keyword>
<dbReference type="CDD" id="cd04784">
    <property type="entry name" value="HTH_CadR-PbrR"/>
    <property type="match status" value="1"/>
</dbReference>
<dbReference type="InterPro" id="IPR047057">
    <property type="entry name" value="MerR_fam"/>
</dbReference>
<feature type="coiled-coil region" evidence="2">
    <location>
        <begin position="96"/>
        <end position="123"/>
    </location>
</feature>
<dbReference type="SUPFAM" id="SSF46955">
    <property type="entry name" value="Putative DNA-binding domain"/>
    <property type="match status" value="1"/>
</dbReference>
<dbReference type="Pfam" id="PF13411">
    <property type="entry name" value="MerR_1"/>
    <property type="match status" value="1"/>
</dbReference>
<dbReference type="InterPro" id="IPR000551">
    <property type="entry name" value="MerR-type_HTH_dom"/>
</dbReference>
<dbReference type="InterPro" id="IPR009061">
    <property type="entry name" value="DNA-bd_dom_put_sf"/>
</dbReference>
<organism evidence="4 5">
    <name type="scientific">Acinetobacter baumannii (strain ATCC 19606 / DSM 30007 / JCM 6841 / CCUG 19606 / CIP 70.34 / NBRC 109757 / NCIMB 12457 / NCTC 12156 / 81)</name>
    <dbReference type="NCBI Taxonomy" id="575584"/>
    <lineage>
        <taxon>Bacteria</taxon>
        <taxon>Pseudomonadati</taxon>
        <taxon>Pseudomonadota</taxon>
        <taxon>Gammaproteobacteria</taxon>
        <taxon>Moraxellales</taxon>
        <taxon>Moraxellaceae</taxon>
        <taxon>Acinetobacter</taxon>
        <taxon>Acinetobacter calcoaceticus/baumannii complex</taxon>
    </lineage>
</organism>
<feature type="domain" description="HTH merR-type" evidence="3">
    <location>
        <begin position="5"/>
        <end position="74"/>
    </location>
</feature>
<dbReference type="Proteomes" id="UP000005740">
    <property type="component" value="Unassembled WGS sequence"/>
</dbReference>
<gene>
    <name evidence="4" type="primary">cadR</name>
    <name evidence="4" type="ORF">HMPREF0010_02989</name>
</gene>
<dbReference type="PRINTS" id="PR00040">
    <property type="entry name" value="HTHMERR"/>
</dbReference>
<dbReference type="GO" id="GO:0045893">
    <property type="term" value="P:positive regulation of DNA-templated transcription"/>
    <property type="evidence" value="ECO:0007669"/>
    <property type="project" value="InterPro"/>
</dbReference>
<evidence type="ECO:0000313" key="5">
    <source>
        <dbReference type="Proteomes" id="UP000005740"/>
    </source>
</evidence>
<name>D0CE09_ACIB2</name>
<dbReference type="AlphaFoldDB" id="D0CE09"/>
<dbReference type="EMBL" id="GG704578">
    <property type="protein sequence ID" value="EEX02320.1"/>
    <property type="molecule type" value="Genomic_DNA"/>
</dbReference>
<protein>
    <submittedName>
        <fullName evidence="4">Cd(II)/Pb(II)-responsive transcriptional regulator</fullName>
    </submittedName>
</protein>
<evidence type="ECO:0000256" key="2">
    <source>
        <dbReference type="SAM" id="Coils"/>
    </source>
</evidence>
<dbReference type="InterPro" id="IPR011791">
    <property type="entry name" value="CadR-PbrR"/>
</dbReference>
<dbReference type="GO" id="GO:0003677">
    <property type="term" value="F:DNA binding"/>
    <property type="evidence" value="ECO:0007669"/>
    <property type="project" value="UniProtKB-KW"/>
</dbReference>
<reference evidence="5" key="1">
    <citation type="journal article" date="2012" name="PLoS ONE">
        <title>The success of Acinetobacter species; genetic, metabolic and virulence attributes.</title>
        <authorList>
            <person name="Peleg A.Y."/>
            <person name="de Breij A."/>
            <person name="Adams M.D."/>
            <person name="Cerqueira G.M."/>
            <person name="Mocali S."/>
            <person name="Galardini M."/>
            <person name="Nibbering P.H."/>
            <person name="Earl A.M."/>
            <person name="Ward D.V."/>
            <person name="Paterson D.L."/>
            <person name="Seifert H."/>
            <person name="Dijkshoorn L."/>
        </authorList>
    </citation>
    <scope>NUCLEOTIDE SEQUENCE [LARGE SCALE GENOMIC DNA]</scope>
    <source>
        <strain evidence="5">ATCC 19606 / DSM 30007 / JCM 6841 / CCUG 19606 / CIP 70.34 / NBRC 109757 / NCIMB 12457 / NCTC 12156 / 81</strain>
    </source>
</reference>
<evidence type="ECO:0000313" key="4">
    <source>
        <dbReference type="EMBL" id="EEX02320.1"/>
    </source>
</evidence>
<sequence length="140" mass="16059">MRRNPMRIGQLAQSVGVDTQTIRFYERQGLLPPPGRQENGYRVYTEKHVERLAFIRRCRILDLSLAEIHELKRYQDDPHQSCTAVNALLDDHISHVRSQITALQALEKQLVSLRARCNDDREVKACGVLAGISEGNMHQQ</sequence>
<dbReference type="PROSITE" id="PS50937">
    <property type="entry name" value="HTH_MERR_2"/>
    <property type="match status" value="1"/>
</dbReference>
<keyword evidence="1" id="KW-0238">DNA-binding</keyword>